<reference evidence="3 4" key="1">
    <citation type="submission" date="2024-10" db="EMBL/GenBank/DDBJ databases">
        <title>The Natural Products Discovery Center: Release of the First 8490 Sequenced Strains for Exploring Actinobacteria Biosynthetic Diversity.</title>
        <authorList>
            <person name="Kalkreuter E."/>
            <person name="Kautsar S.A."/>
            <person name="Yang D."/>
            <person name="Bader C.D."/>
            <person name="Teijaro C.N."/>
            <person name="Fluegel L."/>
            <person name="Davis C.M."/>
            <person name="Simpson J.R."/>
            <person name="Lauterbach L."/>
            <person name="Steele A.D."/>
            <person name="Gui C."/>
            <person name="Meng S."/>
            <person name="Li G."/>
            <person name="Viehrig K."/>
            <person name="Ye F."/>
            <person name="Su P."/>
            <person name="Kiefer A.F."/>
            <person name="Nichols A."/>
            <person name="Cepeda A.J."/>
            <person name="Yan W."/>
            <person name="Fan B."/>
            <person name="Jiang Y."/>
            <person name="Adhikari A."/>
            <person name="Zheng C.-J."/>
            <person name="Schuster L."/>
            <person name="Cowan T.M."/>
            <person name="Smanski M.J."/>
            <person name="Chevrette M.G."/>
            <person name="De Carvalho L.P.S."/>
            <person name="Shen B."/>
        </authorList>
    </citation>
    <scope>NUCLEOTIDE SEQUENCE [LARGE SCALE GENOMIC DNA]</scope>
    <source>
        <strain evidence="3 4">NPDC053399</strain>
    </source>
</reference>
<dbReference type="SUPFAM" id="SSF54593">
    <property type="entry name" value="Glyoxalase/Bleomycin resistance protein/Dihydroxybiphenyl dioxygenase"/>
    <property type="match status" value="1"/>
</dbReference>
<keyword evidence="4" id="KW-1185">Reference proteome</keyword>
<dbReference type="PANTHER" id="PTHR35908">
    <property type="entry name" value="HYPOTHETICAL FUSION PROTEIN"/>
    <property type="match status" value="1"/>
</dbReference>
<accession>A0ABW8C7W6</accession>
<evidence type="ECO:0000256" key="1">
    <source>
        <dbReference type="SAM" id="MobiDB-lite"/>
    </source>
</evidence>
<dbReference type="RefSeq" id="WP_399649018.1">
    <property type="nucleotide sequence ID" value="NZ_JBITYG010000004.1"/>
</dbReference>
<dbReference type="Proteomes" id="UP001614394">
    <property type="component" value="Unassembled WGS sequence"/>
</dbReference>
<comment type="caution">
    <text evidence="3">The sequence shown here is derived from an EMBL/GenBank/DDBJ whole genome shotgun (WGS) entry which is preliminary data.</text>
</comment>
<protein>
    <submittedName>
        <fullName evidence="3">VOC family protein</fullName>
    </submittedName>
</protein>
<evidence type="ECO:0000313" key="3">
    <source>
        <dbReference type="EMBL" id="MFI9101967.1"/>
    </source>
</evidence>
<dbReference type="InterPro" id="IPR037523">
    <property type="entry name" value="VOC_core"/>
</dbReference>
<dbReference type="EMBL" id="JBITYG010000004">
    <property type="protein sequence ID" value="MFI9101967.1"/>
    <property type="molecule type" value="Genomic_DNA"/>
</dbReference>
<name>A0ABW8C7W6_9ACTN</name>
<dbReference type="Gene3D" id="3.10.180.10">
    <property type="entry name" value="2,3-Dihydroxybiphenyl 1,2-Dioxygenase, domain 1"/>
    <property type="match status" value="1"/>
</dbReference>
<proteinExistence type="predicted"/>
<dbReference type="CDD" id="cd06587">
    <property type="entry name" value="VOC"/>
    <property type="match status" value="1"/>
</dbReference>
<sequence>MTYLNPVHHITFDAADPYRLAVFWAELTGYVLEDSDPGDSEVLIDPGQPGVPGLLFIRVPEGKSAKNRVHLDIQPPTGTRDETVERLTGLGARVVSDQRRPDGTGWVCMADPEGNEFCVERSAPERARAAAEATPAAEAAEAPEAAEAAQA</sequence>
<dbReference type="Pfam" id="PF18029">
    <property type="entry name" value="Glyoxalase_6"/>
    <property type="match status" value="1"/>
</dbReference>
<feature type="region of interest" description="Disordered" evidence="1">
    <location>
        <begin position="123"/>
        <end position="151"/>
    </location>
</feature>
<dbReference type="InterPro" id="IPR029068">
    <property type="entry name" value="Glyas_Bleomycin-R_OHBP_Dase"/>
</dbReference>
<dbReference type="PANTHER" id="PTHR35908:SF1">
    <property type="entry name" value="CONSERVED PROTEIN"/>
    <property type="match status" value="1"/>
</dbReference>
<gene>
    <name evidence="3" type="ORF">ACIGXA_15735</name>
</gene>
<feature type="domain" description="VOC" evidence="2">
    <location>
        <begin position="6"/>
        <end position="122"/>
    </location>
</feature>
<feature type="compositionally biased region" description="Low complexity" evidence="1">
    <location>
        <begin position="130"/>
        <end position="151"/>
    </location>
</feature>
<dbReference type="PROSITE" id="PS51819">
    <property type="entry name" value="VOC"/>
    <property type="match status" value="1"/>
</dbReference>
<organism evidence="3 4">
    <name type="scientific">Streptomyces fildesensis</name>
    <dbReference type="NCBI Taxonomy" id="375757"/>
    <lineage>
        <taxon>Bacteria</taxon>
        <taxon>Bacillati</taxon>
        <taxon>Actinomycetota</taxon>
        <taxon>Actinomycetes</taxon>
        <taxon>Kitasatosporales</taxon>
        <taxon>Streptomycetaceae</taxon>
        <taxon>Streptomyces</taxon>
    </lineage>
</organism>
<evidence type="ECO:0000313" key="4">
    <source>
        <dbReference type="Proteomes" id="UP001614394"/>
    </source>
</evidence>
<evidence type="ECO:0000259" key="2">
    <source>
        <dbReference type="PROSITE" id="PS51819"/>
    </source>
</evidence>
<dbReference type="InterPro" id="IPR041581">
    <property type="entry name" value="Glyoxalase_6"/>
</dbReference>